<evidence type="ECO:0000313" key="5">
    <source>
        <dbReference type="Proteomes" id="UP001159428"/>
    </source>
</evidence>
<dbReference type="Gene3D" id="1.10.1280.10">
    <property type="entry name" value="Di-copper center containing domain from catechol oxidase"/>
    <property type="match status" value="2"/>
</dbReference>
<keyword evidence="1" id="KW-0479">Metal-binding</keyword>
<dbReference type="InterPro" id="IPR008922">
    <property type="entry name" value="Di-copper_centre_dom_sf"/>
</dbReference>
<dbReference type="Pfam" id="PF00264">
    <property type="entry name" value="Tyrosinase"/>
    <property type="match status" value="2"/>
</dbReference>
<dbReference type="Proteomes" id="UP001159428">
    <property type="component" value="Unassembled WGS sequence"/>
</dbReference>
<dbReference type="InterPro" id="IPR002227">
    <property type="entry name" value="Tyrosinase_Cu-bd"/>
</dbReference>
<organism evidence="4 5">
    <name type="scientific">Pocillopora meandrina</name>
    <dbReference type="NCBI Taxonomy" id="46732"/>
    <lineage>
        <taxon>Eukaryota</taxon>
        <taxon>Metazoa</taxon>
        <taxon>Cnidaria</taxon>
        <taxon>Anthozoa</taxon>
        <taxon>Hexacorallia</taxon>
        <taxon>Scleractinia</taxon>
        <taxon>Astrocoeniina</taxon>
        <taxon>Pocilloporidae</taxon>
        <taxon>Pocillopora</taxon>
    </lineage>
</organism>
<dbReference type="EMBL" id="CALNXJ010000044">
    <property type="protein sequence ID" value="CAH3148442.1"/>
    <property type="molecule type" value="Genomic_DNA"/>
</dbReference>
<dbReference type="PANTHER" id="PTHR11474">
    <property type="entry name" value="TYROSINASE FAMILY MEMBER"/>
    <property type="match status" value="1"/>
</dbReference>
<dbReference type="PANTHER" id="PTHR11474:SF126">
    <property type="entry name" value="TYROSINASE-LIKE PROTEIN TYR-1-RELATED"/>
    <property type="match status" value="1"/>
</dbReference>
<dbReference type="GO" id="GO:0016491">
    <property type="term" value="F:oxidoreductase activity"/>
    <property type="evidence" value="ECO:0007669"/>
    <property type="project" value="InterPro"/>
</dbReference>
<feature type="domain" description="Tyrosinase copper-binding" evidence="3">
    <location>
        <begin position="179"/>
        <end position="197"/>
    </location>
</feature>
<protein>
    <recommendedName>
        <fullName evidence="3">Tyrosinase copper-binding domain-containing protein</fullName>
    </recommendedName>
</protein>
<evidence type="ECO:0000256" key="1">
    <source>
        <dbReference type="ARBA" id="ARBA00022723"/>
    </source>
</evidence>
<evidence type="ECO:0000256" key="2">
    <source>
        <dbReference type="ARBA" id="ARBA00023008"/>
    </source>
</evidence>
<feature type="domain" description="Tyrosinase copper-binding" evidence="3">
    <location>
        <begin position="530"/>
        <end position="548"/>
    </location>
</feature>
<sequence length="739" mass="85962">MTIKNCASNFHEVFEAFERRNSNQLFQNCVEVQKVVDCLSVPRCPGDLLTTFRSLLITTASLMKQSGLCPSLNYAGLKRYITVSLTDLLYHLSWNEFLGNTMICHKNGPWFDECERQCLCYNGELLFCHRIRKDFTAMTLEERRRFTNVLKTAATNPIYKDEYRRICNVHARMPTKLLHHMPQIFLPWHRWYLLEFENILRQVDCRVTVPYWDWSKDEKHWARETEANDVWNLGPHGLGGDGTLSDDCVRDGPFKKDAFFIPEDIGQGCLQRRFNISCFLPGEDVIQKITKDANFTAFEKFVREKVHPAFHDCVGGHMLKHHSASFSPEFWIHHSFIDKLWADRQINGASHTFEYFINITFEMPLSGRFSWELLDNHNLPGGIKILYENPGDSTLNSRLNSFATIDCLSVPRCLGNLLSTFRYYVLVTALSLSQACPHLDITTLRGYVAGIKMPCEKNRSTVDQCHRKCRCHDGDLESCYRVRKQFTAMSPTERQRFINAFKLGSSSPQYQTYYEDIATLHSKIPSKFLHHMPQIFLPWHRWYLMQFENFLRQIDCRISIPFWDWTGESEHWTQAAVWSPGPDGLGGNGISPNNCVMNGPFQQKEFQLPWSAGGGCIKREFNFSCFLPNLQKVRDLIQLENFTLFEHTVREQFHTTFHDCVGGNMAHHSKASFSPEFWLLHSFIDKLWADWQKKGVAFQFQYYTEITFTMPGSGQFPWEFLDQDNLPGGVRIVYENSPP</sequence>
<dbReference type="AlphaFoldDB" id="A0AAU9XJ70"/>
<evidence type="ECO:0000259" key="3">
    <source>
        <dbReference type="PROSITE" id="PS00497"/>
    </source>
</evidence>
<name>A0AAU9XJ70_9CNID</name>
<dbReference type="PROSITE" id="PS00497">
    <property type="entry name" value="TYROSINASE_1"/>
    <property type="match status" value="2"/>
</dbReference>
<dbReference type="SUPFAM" id="SSF48056">
    <property type="entry name" value="Di-copper centre-containing domain"/>
    <property type="match status" value="2"/>
</dbReference>
<dbReference type="GO" id="GO:0046872">
    <property type="term" value="F:metal ion binding"/>
    <property type="evidence" value="ECO:0007669"/>
    <property type="project" value="UniProtKB-KW"/>
</dbReference>
<evidence type="ECO:0000313" key="4">
    <source>
        <dbReference type="EMBL" id="CAH3148442.1"/>
    </source>
</evidence>
<keyword evidence="5" id="KW-1185">Reference proteome</keyword>
<dbReference type="InterPro" id="IPR050316">
    <property type="entry name" value="Tyrosinase/Hemocyanin"/>
</dbReference>
<dbReference type="PRINTS" id="PR00092">
    <property type="entry name" value="TYROSINASE"/>
</dbReference>
<comment type="caution">
    <text evidence="4">The sequence shown here is derived from an EMBL/GenBank/DDBJ whole genome shotgun (WGS) entry which is preliminary data.</text>
</comment>
<gene>
    <name evidence="4" type="ORF">PMEA_00023885</name>
</gene>
<accession>A0AAU9XJ70</accession>
<proteinExistence type="predicted"/>
<keyword evidence="2" id="KW-0186">Copper</keyword>
<reference evidence="4 5" key="1">
    <citation type="submission" date="2022-05" db="EMBL/GenBank/DDBJ databases">
        <authorList>
            <consortium name="Genoscope - CEA"/>
            <person name="William W."/>
        </authorList>
    </citation>
    <scope>NUCLEOTIDE SEQUENCE [LARGE SCALE GENOMIC DNA]</scope>
</reference>